<proteinExistence type="predicted"/>
<dbReference type="KEGG" id="cace:CACET_c27190"/>
<dbReference type="InterPro" id="IPR034136">
    <property type="entry name" value="TOPRIM_Topo6A/Spo11"/>
</dbReference>
<dbReference type="SUPFAM" id="SSF56726">
    <property type="entry name" value="DNA topoisomerase IV, alpha subunit"/>
    <property type="match status" value="1"/>
</dbReference>
<dbReference type="PANTHER" id="PTHR10848">
    <property type="entry name" value="MEIOTIC RECOMBINATION PROTEIN SPO11"/>
    <property type="match status" value="1"/>
</dbReference>
<dbReference type="Pfam" id="PF21180">
    <property type="entry name" value="TOP6A-Spo11_Toprim"/>
    <property type="match status" value="1"/>
</dbReference>
<dbReference type="InterPro" id="IPR036890">
    <property type="entry name" value="HATPase_C_sf"/>
</dbReference>
<dbReference type="InterPro" id="IPR003594">
    <property type="entry name" value="HATPase_dom"/>
</dbReference>
<dbReference type="PANTHER" id="PTHR10848:SF0">
    <property type="entry name" value="MEIOTIC RECOMBINATION PROTEIN SPO11"/>
    <property type="match status" value="1"/>
</dbReference>
<dbReference type="STRING" id="84022.CACET_c27190"/>
<evidence type="ECO:0000313" key="4">
    <source>
        <dbReference type="Proteomes" id="UP000035704"/>
    </source>
</evidence>
<dbReference type="Gene3D" id="3.30.565.10">
    <property type="entry name" value="Histidine kinase-like ATPase, C-terminal domain"/>
    <property type="match status" value="1"/>
</dbReference>
<dbReference type="Proteomes" id="UP000035704">
    <property type="component" value="Chromosome"/>
</dbReference>
<accession>A0A0D8I8G9</accession>
<protein>
    <submittedName>
        <fullName evidence="3">DNA topoisomerase VI, subunit A</fullName>
    </submittedName>
</protein>
<reference evidence="3 4" key="1">
    <citation type="submission" date="2014-10" db="EMBL/GenBank/DDBJ databases">
        <title>Genome sequence of Clostridium aceticum DSM 1496.</title>
        <authorList>
            <person name="Poehlein A."/>
            <person name="Schiel-Bengelsdorf B."/>
            <person name="Gottschalk G."/>
            <person name="Duerre P."/>
            <person name="Daniel R."/>
        </authorList>
    </citation>
    <scope>NUCLEOTIDE SEQUENCE [LARGE SCALE GENOMIC DNA]</scope>
    <source>
        <strain evidence="3 4">DSM 1496</strain>
    </source>
</reference>
<dbReference type="OrthoDB" id="8318389at2"/>
<dbReference type="InterPro" id="IPR036078">
    <property type="entry name" value="Spo11/TopoVI_A_sf"/>
</dbReference>
<keyword evidence="4" id="KW-1185">Reference proteome</keyword>
<dbReference type="GO" id="GO:0003918">
    <property type="term" value="F:DNA topoisomerase type II (double strand cut, ATP-hydrolyzing) activity"/>
    <property type="evidence" value="ECO:0007669"/>
    <property type="project" value="InterPro"/>
</dbReference>
<dbReference type="Pfam" id="PF02518">
    <property type="entry name" value="HATPase_c"/>
    <property type="match status" value="1"/>
</dbReference>
<evidence type="ECO:0000259" key="1">
    <source>
        <dbReference type="Pfam" id="PF02518"/>
    </source>
</evidence>
<evidence type="ECO:0000313" key="3">
    <source>
        <dbReference type="EMBL" id="AKL96164.1"/>
    </source>
</evidence>
<keyword evidence="3" id="KW-0413">Isomerase</keyword>
<name>A0A0D8I8G9_9CLOT</name>
<sequence>MNFTREDWTLFRNMDTLPQKSGVAKHGIPKLVAKELTDNALDISDKVEIEGNYRNFTVWNDGDGIDPEKLGELFSINRPMVSSKLLRLPTRGALGNGLRVVAGAVIATGGKLYVSTHGHKYEILPQDNGTSDAIVVDEYDRTGTKIEVSLGDEYIDFKWAEDAVKFNKGTKYKGKTSAYWYNSETFFELLQATDSTVREVVEQFDGCSSTKAGKIAREYGRNRKSNELSFDESEQLLNSIRQESRPVKAARLGEIGELEGYSSYNKQSGTFALESTKGNYNAKIPFTVEVFTKEADKSSCQALINKSPSIKGIHASESNKKLNIWGSGFDIYLKCTGVEIVININTPYMPITNDGKEPNYRLMAEVIEIATTKAVNSYKRNSGSKPTDGSKRLTQKDVMLNNLNEAVKKASGDGTYRFSQRQLFYGVRPYVMEQLGIEPTYENFNKVITDYEAEHGDIEGIYRDSRGSLYTPHSGTTIPIGTLSVENYQRPEWTFNKVLYIEKEGFFEILKDVKFPERYDCALLTGKGYASRAVKDLIDYLGESQEELTVFCIHDCDKAGTVIYETLQQKTKSRGERKVNIIDLGLNPKEAIEMGLDVEKPDKKKKMKAADYLTPEEKAWLETNRVELNAMTTPQFIDWLERKMHEYDNGKVVPVDEVLKDELLNKVRYFTKSKVRERILQENNYEKQYQQEVISLQSKIEEKELRLKEMVIESLAASPEQIWKQPIESIAKEIV</sequence>
<dbReference type="GO" id="GO:0005694">
    <property type="term" value="C:chromosome"/>
    <property type="evidence" value="ECO:0007669"/>
    <property type="project" value="InterPro"/>
</dbReference>
<dbReference type="Gene3D" id="3.40.1360.10">
    <property type="match status" value="1"/>
</dbReference>
<feature type="domain" description="Topoisomerase 6 subunit A/Spo11 TOPRIM" evidence="2">
    <location>
        <begin position="498"/>
        <end position="615"/>
    </location>
</feature>
<dbReference type="EMBL" id="CP009687">
    <property type="protein sequence ID" value="AKL96164.1"/>
    <property type="molecule type" value="Genomic_DNA"/>
</dbReference>
<organism evidence="3 4">
    <name type="scientific">Clostridium aceticum</name>
    <dbReference type="NCBI Taxonomy" id="84022"/>
    <lineage>
        <taxon>Bacteria</taxon>
        <taxon>Bacillati</taxon>
        <taxon>Bacillota</taxon>
        <taxon>Clostridia</taxon>
        <taxon>Eubacteriales</taxon>
        <taxon>Clostridiaceae</taxon>
        <taxon>Clostridium</taxon>
    </lineage>
</organism>
<gene>
    <name evidence="3" type="ORF">CACET_c27190</name>
</gene>
<evidence type="ECO:0000259" key="2">
    <source>
        <dbReference type="Pfam" id="PF21180"/>
    </source>
</evidence>
<dbReference type="GO" id="GO:0003677">
    <property type="term" value="F:DNA binding"/>
    <property type="evidence" value="ECO:0007669"/>
    <property type="project" value="InterPro"/>
</dbReference>
<dbReference type="AlphaFoldDB" id="A0A0D8I8G9"/>
<feature type="domain" description="Histidine kinase/HSP90-like ATPase" evidence="1">
    <location>
        <begin position="31"/>
        <end position="117"/>
    </location>
</feature>
<dbReference type="PATRIC" id="fig|84022.5.peg.655"/>
<dbReference type="SUPFAM" id="SSF55874">
    <property type="entry name" value="ATPase domain of HSP90 chaperone/DNA topoisomerase II/histidine kinase"/>
    <property type="match status" value="1"/>
</dbReference>
<dbReference type="InterPro" id="IPR002815">
    <property type="entry name" value="Spo11/TopoVI_A"/>
</dbReference>
<dbReference type="RefSeq" id="WP_044825198.1">
    <property type="nucleotide sequence ID" value="NZ_CP009687.1"/>
</dbReference>